<dbReference type="Proteomes" id="UP001160130">
    <property type="component" value="Unassembled WGS sequence"/>
</dbReference>
<feature type="chain" id="PRO_5046430309" evidence="3">
    <location>
        <begin position="35"/>
        <end position="900"/>
    </location>
</feature>
<proteinExistence type="predicted"/>
<keyword evidence="2" id="KW-0472">Membrane</keyword>
<evidence type="ECO:0000313" key="6">
    <source>
        <dbReference type="Proteomes" id="UP001160130"/>
    </source>
</evidence>
<feature type="domain" description="VWFA" evidence="4">
    <location>
        <begin position="55"/>
        <end position="281"/>
    </location>
</feature>
<sequence length="900" mass="93289">MRPGLLIFGSVARLAAAAILGLGFLAFSTTAAHAAPDNAAVDRYGACLAAQKAGDLLLLIDESGSLQQTDAHAARVKAAQYLVTTFGEYADRTKSNVDVAIAGFSTDYVMRQDWAPLTVASTGAVNDALEPLASHNTGADTDYVAALDGARQTLAVRAHGDPNRCQAIAWFTDGQIDFTQQPGSRPYAPGVDLNSPEGIAETVRRATESICRAGGLADQLRSANIVMLAIGLGDENFDVLSAIATGKGVGGKACGNITDPTPGAFFPVANIDDLLFAFDALNPEPRVTDTKPVCQGQVCEQARHNFVLDRSIKSVNILGSGGFPGIVPHLIAPSGRELELVQKDGEVQTDIDGMPVRYRWLSDSAQTVAIQNSGSAGWPGQWAIVYVDTSGQHPGAVSRVSIHITTDIYPALRQDSQSPWRAGQVVKGAVFGLVDGVGNPVDPNSLAGQAVLSASLAAGSAGTVPVLSSVPKTNIATPVDVDLTNVQPGPATLRMSLEITTAPAVDPRGAQIAPGTTLSPQLVELPIQILPKIGLPVPGQRIDFGTVQGVKGGHAGLEFTGPGCVWIAASAPTKIVASPDDIGQVSVTSTATGPDNCLKVEPGQQADLPVTLHTDHDGHGGLNGTVPVHIAPIDNPGQPQVVDVTFVASLIKPLSTTNFVLVFLAALLLGPGIPLALMYAAKWWVGKIPGEPMLAERIPVEVEGDAVLRDGKPLEMADTDLVTPVPGLAQGARRLTVQGVTLSVSTGRSPFGTAHVDVIADGYLSAGSEVPATDSSGLHAVLPLAVHGKWVVLWNPLDAPNRAEVLLMVHGQTNLEQRRKYFDDIERRLPGILAALQRAADAQSTSAQPGGDRPSPFGAAVAAAARFDPFADGSALGSNPSRPGDSDADGHPIDPSKGGA</sequence>
<dbReference type="SUPFAM" id="SSF53300">
    <property type="entry name" value="vWA-like"/>
    <property type="match status" value="1"/>
</dbReference>
<gene>
    <name evidence="5" type="ORF">M2272_002926</name>
</gene>
<dbReference type="InterPro" id="IPR036465">
    <property type="entry name" value="vWFA_dom_sf"/>
</dbReference>
<evidence type="ECO:0000256" key="1">
    <source>
        <dbReference type="SAM" id="MobiDB-lite"/>
    </source>
</evidence>
<keyword evidence="3" id="KW-0732">Signal</keyword>
<name>A0ABT6L009_9MYCO</name>
<keyword evidence="6" id="KW-1185">Reference proteome</keyword>
<feature type="signal peptide" evidence="3">
    <location>
        <begin position="1"/>
        <end position="34"/>
    </location>
</feature>
<dbReference type="Gene3D" id="3.40.50.410">
    <property type="entry name" value="von Willebrand factor, type A domain"/>
    <property type="match status" value="1"/>
</dbReference>
<reference evidence="5 6" key="1">
    <citation type="submission" date="2023-04" db="EMBL/GenBank/DDBJ databases">
        <title>Forest soil microbial communities from Buena Vista Peninsula, Colon Province, Panama.</title>
        <authorList>
            <person name="Bouskill N."/>
        </authorList>
    </citation>
    <scope>NUCLEOTIDE SEQUENCE [LARGE SCALE GENOMIC DNA]</scope>
    <source>
        <strain evidence="5 6">AC80</strain>
    </source>
</reference>
<feature type="transmembrane region" description="Helical" evidence="2">
    <location>
        <begin position="659"/>
        <end position="681"/>
    </location>
</feature>
<feature type="region of interest" description="Disordered" evidence="1">
    <location>
        <begin position="840"/>
        <end position="859"/>
    </location>
</feature>
<feature type="compositionally biased region" description="Basic and acidic residues" evidence="1">
    <location>
        <begin position="884"/>
        <end position="894"/>
    </location>
</feature>
<protein>
    <submittedName>
        <fullName evidence="5">Mg-chelatase subunit ChlD</fullName>
    </submittedName>
</protein>
<organism evidence="5 6">
    <name type="scientific">Mycolicibacterium frederiksbergense</name>
    <dbReference type="NCBI Taxonomy" id="117567"/>
    <lineage>
        <taxon>Bacteria</taxon>
        <taxon>Bacillati</taxon>
        <taxon>Actinomycetota</taxon>
        <taxon>Actinomycetes</taxon>
        <taxon>Mycobacteriales</taxon>
        <taxon>Mycobacteriaceae</taxon>
        <taxon>Mycolicibacterium</taxon>
    </lineage>
</organism>
<dbReference type="InterPro" id="IPR002035">
    <property type="entry name" value="VWF_A"/>
</dbReference>
<dbReference type="RefSeq" id="WP_280832911.1">
    <property type="nucleotide sequence ID" value="NZ_JARXVE010000004.1"/>
</dbReference>
<evidence type="ECO:0000259" key="4">
    <source>
        <dbReference type="PROSITE" id="PS50234"/>
    </source>
</evidence>
<evidence type="ECO:0000256" key="2">
    <source>
        <dbReference type="SAM" id="Phobius"/>
    </source>
</evidence>
<accession>A0ABT6L009</accession>
<feature type="region of interest" description="Disordered" evidence="1">
    <location>
        <begin position="871"/>
        <end position="900"/>
    </location>
</feature>
<dbReference type="EMBL" id="JARXVE010000004">
    <property type="protein sequence ID" value="MDH6196283.1"/>
    <property type="molecule type" value="Genomic_DNA"/>
</dbReference>
<comment type="caution">
    <text evidence="5">The sequence shown here is derived from an EMBL/GenBank/DDBJ whole genome shotgun (WGS) entry which is preliminary data.</text>
</comment>
<keyword evidence="2" id="KW-1133">Transmembrane helix</keyword>
<evidence type="ECO:0000256" key="3">
    <source>
        <dbReference type="SAM" id="SignalP"/>
    </source>
</evidence>
<dbReference type="Pfam" id="PF13519">
    <property type="entry name" value="VWA_2"/>
    <property type="match status" value="1"/>
</dbReference>
<evidence type="ECO:0000313" key="5">
    <source>
        <dbReference type="EMBL" id="MDH6196283.1"/>
    </source>
</evidence>
<keyword evidence="2" id="KW-0812">Transmembrane</keyword>
<dbReference type="PROSITE" id="PS50234">
    <property type="entry name" value="VWFA"/>
    <property type="match status" value="1"/>
</dbReference>